<evidence type="ECO:0000313" key="8">
    <source>
        <dbReference type="Proteomes" id="UP001280121"/>
    </source>
</evidence>
<protein>
    <recommendedName>
        <fullName evidence="6">SWIM-type domain-containing protein</fullName>
    </recommendedName>
</protein>
<organism evidence="7 8">
    <name type="scientific">Dipteronia dyeriana</name>
    <dbReference type="NCBI Taxonomy" id="168575"/>
    <lineage>
        <taxon>Eukaryota</taxon>
        <taxon>Viridiplantae</taxon>
        <taxon>Streptophyta</taxon>
        <taxon>Embryophyta</taxon>
        <taxon>Tracheophyta</taxon>
        <taxon>Spermatophyta</taxon>
        <taxon>Magnoliopsida</taxon>
        <taxon>eudicotyledons</taxon>
        <taxon>Gunneridae</taxon>
        <taxon>Pentapetalae</taxon>
        <taxon>rosids</taxon>
        <taxon>malvids</taxon>
        <taxon>Sapindales</taxon>
        <taxon>Sapindaceae</taxon>
        <taxon>Hippocastanoideae</taxon>
        <taxon>Acereae</taxon>
        <taxon>Dipteronia</taxon>
    </lineage>
</organism>
<reference evidence="7" key="1">
    <citation type="journal article" date="2023" name="Plant J.">
        <title>Genome sequences and population genomics provide insights into the demographic history, inbreeding, and mutation load of two 'living fossil' tree species of Dipteronia.</title>
        <authorList>
            <person name="Feng Y."/>
            <person name="Comes H.P."/>
            <person name="Chen J."/>
            <person name="Zhu S."/>
            <person name="Lu R."/>
            <person name="Zhang X."/>
            <person name="Li P."/>
            <person name="Qiu J."/>
            <person name="Olsen K.M."/>
            <person name="Qiu Y."/>
        </authorList>
    </citation>
    <scope>NUCLEOTIDE SEQUENCE</scope>
    <source>
        <strain evidence="7">KIB01</strain>
    </source>
</reference>
<proteinExistence type="predicted"/>
<evidence type="ECO:0000256" key="4">
    <source>
        <dbReference type="PROSITE-ProRule" id="PRU00325"/>
    </source>
</evidence>
<keyword evidence="8" id="KW-1185">Reference proteome</keyword>
<dbReference type="InterPro" id="IPR007527">
    <property type="entry name" value="Znf_SWIM"/>
</dbReference>
<evidence type="ECO:0000259" key="6">
    <source>
        <dbReference type="PROSITE" id="PS50966"/>
    </source>
</evidence>
<comment type="caution">
    <text evidence="7">The sequence shown here is derived from an EMBL/GenBank/DDBJ whole genome shotgun (WGS) entry which is preliminary data.</text>
</comment>
<dbReference type="Proteomes" id="UP001280121">
    <property type="component" value="Unassembled WGS sequence"/>
</dbReference>
<evidence type="ECO:0000313" key="7">
    <source>
        <dbReference type="EMBL" id="KAK2660579.1"/>
    </source>
</evidence>
<dbReference type="PROSITE" id="PS50966">
    <property type="entry name" value="ZF_SWIM"/>
    <property type="match status" value="1"/>
</dbReference>
<evidence type="ECO:0000256" key="2">
    <source>
        <dbReference type="ARBA" id="ARBA00022771"/>
    </source>
</evidence>
<dbReference type="SMART" id="SM00575">
    <property type="entry name" value="ZnF_PMZ"/>
    <property type="match status" value="1"/>
</dbReference>
<gene>
    <name evidence="7" type="ORF">Ddye_007112</name>
</gene>
<keyword evidence="2 4" id="KW-0863">Zinc-finger</keyword>
<dbReference type="PANTHER" id="PTHR31973">
    <property type="entry name" value="POLYPROTEIN, PUTATIVE-RELATED"/>
    <property type="match status" value="1"/>
</dbReference>
<feature type="domain" description="SWIM-type" evidence="6">
    <location>
        <begin position="583"/>
        <end position="615"/>
    </location>
</feature>
<evidence type="ECO:0000256" key="1">
    <source>
        <dbReference type="ARBA" id="ARBA00022723"/>
    </source>
</evidence>
<sequence>MSGHGDLTSDHHDPRKKGVGSLRLSIGSPRHDDFFHGSEIRFCCVYNVTRIDRDHYRVSMTNLPQTFRPSMPIEIVDDKDIALLLRRENVDPLVCISVEEIGHETPEMKHKQPQSSHNLHHVTHHHEFHYTHKSNIQVSIMDEFQRSDVPNMVVHFDDIREGLQSPPRHFSFEDTMGNQHISEHEEEETETQFNYIPERVSNRYDEQFAHVQRLVPPPCIFYSINSGKVAPGPVTMRLEVGELFPSKKQLKSQLGNYALANRFQIRVFKFDTTRYQVRCIVEDFNWRLRVGKVQNSDYFLIKKFDNQHTCSTEARFPHQRQASAWVIGEHIQEKFHDHHLFKPKEIIHDKQRKFGISCNYHKGYRARHITLKEVQGTPVESYNILPSYLYMLEQANPGTVTDLHIDSSNRLHKAVGEVDDLVIVFDRKSSITTGVEKVFPNSFHGACAVHLERNMVGHYGRNKALKQYFRRVVRVYRESQFLQRMEQLAYINPEAAQYVTDVGIEHWARAYSPRKRYNIMSTNIAKAMNNAIKNCKELPITGVIDYIRGVLQHWFHDRHSAVLKLTTQLTTAVDVAIDGGLDGKVDLTTKTCTCKEFDVDQLPCAHALTCIRLRGFSFVDYCSPYYSSAFLATAYSGEIHPVGQPSEWLVPEDIASKIVHPPVGRRGPGRPKQNRTLSFGEEVTKRSCTTCHRIGHNSHTCTYPEVK</sequence>
<evidence type="ECO:0000256" key="5">
    <source>
        <dbReference type="SAM" id="MobiDB-lite"/>
    </source>
</evidence>
<keyword evidence="1" id="KW-0479">Metal-binding</keyword>
<accession>A0AAE0CRC3</accession>
<dbReference type="Pfam" id="PF04434">
    <property type="entry name" value="SWIM"/>
    <property type="match status" value="1"/>
</dbReference>
<keyword evidence="3" id="KW-0862">Zinc</keyword>
<dbReference type="GO" id="GO:0008270">
    <property type="term" value="F:zinc ion binding"/>
    <property type="evidence" value="ECO:0007669"/>
    <property type="project" value="UniProtKB-KW"/>
</dbReference>
<dbReference type="InterPro" id="IPR006564">
    <property type="entry name" value="Znf_PMZ"/>
</dbReference>
<name>A0AAE0CRC3_9ROSI</name>
<dbReference type="InterPro" id="IPR004332">
    <property type="entry name" value="Transposase_MuDR"/>
</dbReference>
<dbReference type="EMBL" id="JANJYI010000002">
    <property type="protein sequence ID" value="KAK2660579.1"/>
    <property type="molecule type" value="Genomic_DNA"/>
</dbReference>
<dbReference type="PANTHER" id="PTHR31973:SF113">
    <property type="entry name" value="PROTEIN FAR1-RELATED SEQUENCE 5-LIKE"/>
    <property type="match status" value="1"/>
</dbReference>
<feature type="region of interest" description="Disordered" evidence="5">
    <location>
        <begin position="1"/>
        <end position="24"/>
    </location>
</feature>
<dbReference type="AlphaFoldDB" id="A0AAE0CRC3"/>
<dbReference type="Pfam" id="PF03108">
    <property type="entry name" value="DBD_Tnp_Mut"/>
    <property type="match status" value="1"/>
</dbReference>
<evidence type="ECO:0000256" key="3">
    <source>
        <dbReference type="ARBA" id="ARBA00022833"/>
    </source>
</evidence>